<feature type="coiled-coil region" evidence="4">
    <location>
        <begin position="414"/>
        <end position="525"/>
    </location>
</feature>
<dbReference type="InterPro" id="IPR057577">
    <property type="entry name" value="Nucleoprot-TPR/MLP1_dom"/>
</dbReference>
<feature type="compositionally biased region" description="Polar residues" evidence="5">
    <location>
        <begin position="1979"/>
        <end position="1996"/>
    </location>
</feature>
<feature type="coiled-coil region" evidence="4">
    <location>
        <begin position="991"/>
        <end position="1149"/>
    </location>
</feature>
<feature type="compositionally biased region" description="Polar residues" evidence="5">
    <location>
        <begin position="1540"/>
        <end position="1554"/>
    </location>
</feature>
<feature type="region of interest" description="Disordered" evidence="5">
    <location>
        <begin position="1510"/>
        <end position="1555"/>
    </location>
</feature>
<keyword evidence="3" id="KW-0539">Nucleus</keyword>
<feature type="coiled-coil region" evidence="4">
    <location>
        <begin position="225"/>
        <end position="372"/>
    </location>
</feature>
<protein>
    <submittedName>
        <fullName evidence="9">Protein mlp1</fullName>
    </submittedName>
</protein>
<feature type="domain" description="Nucleoprotein TPR/MPL1" evidence="7">
    <location>
        <begin position="186"/>
        <end position="262"/>
    </location>
</feature>
<feature type="compositionally biased region" description="Low complexity" evidence="5">
    <location>
        <begin position="1900"/>
        <end position="1913"/>
    </location>
</feature>
<sequence>MAVAELDLPQLSNFCSVPQASLNTLIDAPTADLVQQLLGKVLDKANEFRGLQSEKLRLSVESEAAVRGHESKTKVLKSQLEKSHKELATFQQRLQDQAESARASIGSELHTLRQSTSTSTADTTALKSRIASLESSNRDTLSLLDSKNTTCDEITRELEVQHQKSVGLRQQVSELEQQLQEERAKSAATAFREENQKQLHAQLERRTEWAEGELKIKAEEHTRFRKQKNQQIAQLQVQNEEESSKVRQLQSVESSLRRAVEEISEKADERSQRIQTLQQEIAQKENAFKDELESTNRLAKLRENAASTEKARAQELSEQVERLGHNYQEELGRVGAELNTEHGVREAAEERIEQLELRVEDLQSEIATLQEQERLPNTPPSGINGLLAHSPARGDLTPRPFSPSSSRMKGNLSVTQLVSDATELRRQLNTEKRRNEQLTSTIDGLMSDMENQSPEIEDLKTEHGRLESEVADLSSLVDTLGKERDSAVKAARKQEGQLDAKIRESEVLRQQLRDLSSQVKMLLMEAHFREQGQEEVSPEGRAQLERLAHGDMDDDNQALNDTDNFISSNLVTFRGIADLQEQNTKLLKVTREIGDRMEHEEALKKQTEAAHNWDELQQQYERCKDEIKSLITQSQSYIRERDMFRQMLEHRGQLPQGSDLGSSPGQLANGGRATTASMERDVMNSIEESPSSKDMTDYAKLLKNMQEHFDNYRTEAATDRATMKEQIDEISKTNSQLRSEAARSNGQATLAHERYEMLQANYTMLKSENVEQQKRTQAFYENAAKQDLRVQQAAEDLVEARGIIDSMRNETANLKAEKEFWKTIEKRINDDNENLIIERGRLNSLNASLQSLLNEREHSESESRRRLQAQIDTLESDLQRTKTNLREETEEGKRSASRREYEHEQSQKRIDDLVSNLGSLREELAKATTTKDHLNRQVDDLTIELRSARERLDVMQSAPASQSADRGDRTGNDNQTHDSNLTQGQELGVRVSELQRDLDLSRNELEDAKSQVEQYKAISQASEDELNSLNETQDTYRQETENTIQQRDVRIKELEQRLQDISTELADSSAEMGDLRNKQAEHDHQMEEQRKEFETRFAQVKDEGDRHAAAAQYYQQDLKAQASIAQQAQQNYENELVKHADAAKALQKVRGEYNDVKVDLVEARTAAETARLSLTQSEESWGESKERFEREVGELRAARQELKLQNDRLHQQLETLTTAQRRVVDGQGETSETDPTAGLDNLQEVVKYLRREKEIVDVQLELSSQEAKRLKQQLDYTQSQLDDSRLKLNQQRRTEAETQRSALDHNKLMETIHDLNTHRESNMTLRSEARQAQAALATRTQEVEELRIKMEPMQVEISDLKGEREAHEGEVRLLQENADRWQQRAQNVLQKYDRVDPAELEALKEKAHSLESERDELSAAKTALQEQLDAATAQVTQLQEQGNERLETMRARLTEQFKTRSKQQSDRIREKEATIQAAAAEKQGLEEQLSNLADLQSQLDVAKAERDAAVEKVSADKTPTNGEDHASGEEGEVEEGAGSLSDQAATQAVDSQAGTAAKVTEEAAAQTDMLQAELGNAQARIAELEAQITQSEDSIVALQQELSTLPNSHHQDQRPTNTAQDDLESQVNKLKEDLAHAQQDAENLRTSPTTNPPVTDASGEGLSKSTADQVAEHISIKEKELEQRYEQRVNNMKTQLNKKLAESRTQYRQEIATEHEKALQSLKDEHQQELGSLRSQHQEELEKARQLDVQASPQKVKSDQLALDDNAGLVKSETQGPGPMWSPTEQEAKSFVNSNDAVKKILKMNIVNQVNKQKEALAASLKEEHEKSLAARLAEAQEKANTAKEHAVMMEGKKTALKINIATNNLRNAEFKLDVVSKAAQDTPEKAVKGVWDIAKAAKPPAAIRPPASSTAASGQPTATVQAPQSNGQGTKAAVGTFGQPTPFQPVSQTQPTKDTTPSTSQPLATVQNPFKPPPVSGIPQSQSHNTDNQTNSGNGLNVLRPLQSGLPMPRGGANRGGVRGRGSGIGRGGPGIDTTRAQGQPQGRGSPTSASMNPGARQFIPGNKRPREDGQDGSAGGEGQGKRVRGGGGGPL</sequence>
<evidence type="ECO:0000313" key="9">
    <source>
        <dbReference type="EMBL" id="MDI1491972.1"/>
    </source>
</evidence>
<feature type="compositionally biased region" description="Polar residues" evidence="5">
    <location>
        <begin position="655"/>
        <end position="677"/>
    </location>
</feature>
<feature type="region of interest" description="Disordered" evidence="5">
    <location>
        <begin position="1900"/>
        <end position="2093"/>
    </location>
</feature>
<feature type="compositionally biased region" description="Polar residues" evidence="5">
    <location>
        <begin position="1640"/>
        <end position="1653"/>
    </location>
</feature>
<dbReference type="PANTHER" id="PTHR18898:SF2">
    <property type="entry name" value="NUCLEOPROTEIN TPR"/>
    <property type="match status" value="1"/>
</dbReference>
<feature type="region of interest" description="Disordered" evidence="5">
    <location>
        <begin position="879"/>
        <end position="909"/>
    </location>
</feature>
<evidence type="ECO:0000256" key="5">
    <source>
        <dbReference type="SAM" id="MobiDB-lite"/>
    </source>
</evidence>
<accession>A0AA43U116</accession>
<reference evidence="9" key="1">
    <citation type="journal article" date="2023" name="Genome Biol. Evol.">
        <title>First Whole Genome Sequence and Flow Cytometry Genome Size Data for the Lichen-Forming Fungus Ramalina farinacea (Ascomycota).</title>
        <authorList>
            <person name="Llewellyn T."/>
            <person name="Mian S."/>
            <person name="Hill R."/>
            <person name="Leitch I.J."/>
            <person name="Gaya E."/>
        </authorList>
    </citation>
    <scope>NUCLEOTIDE SEQUENCE</scope>
    <source>
        <strain evidence="9">LIQ254RAFAR</strain>
    </source>
</reference>
<keyword evidence="2 4" id="KW-0175">Coiled coil</keyword>
<evidence type="ECO:0000313" key="10">
    <source>
        <dbReference type="Proteomes" id="UP001161017"/>
    </source>
</evidence>
<dbReference type="GO" id="GO:0005643">
    <property type="term" value="C:nuclear pore"/>
    <property type="evidence" value="ECO:0007669"/>
    <property type="project" value="TreeGrafter"/>
</dbReference>
<feature type="region of interest" description="Disordered" evidence="5">
    <location>
        <begin position="1723"/>
        <end position="1790"/>
    </location>
</feature>
<feature type="region of interest" description="Disordered" evidence="5">
    <location>
        <begin position="1605"/>
        <end position="1671"/>
    </location>
</feature>
<dbReference type="Pfam" id="PF25481">
    <property type="entry name" value="Nucleoprot-TPR"/>
    <property type="match status" value="1"/>
</dbReference>
<dbReference type="GO" id="GO:0017056">
    <property type="term" value="F:structural constituent of nuclear pore"/>
    <property type="evidence" value="ECO:0007669"/>
    <property type="project" value="TreeGrafter"/>
</dbReference>
<dbReference type="PANTHER" id="PTHR18898">
    <property type="entry name" value="NUCLEOPROTEIN TPR-RELATED"/>
    <property type="match status" value="1"/>
</dbReference>
<dbReference type="InterPro" id="IPR012929">
    <property type="entry name" value="Nucleoprot-TPR/MLP1-2_dom"/>
</dbReference>
<evidence type="ECO:0000256" key="4">
    <source>
        <dbReference type="SAM" id="Coils"/>
    </source>
</evidence>
<keyword evidence="10" id="KW-1185">Reference proteome</keyword>
<comment type="caution">
    <text evidence="9">The sequence shown here is derived from an EMBL/GenBank/DDBJ whole genome shotgun (WGS) entry which is preliminary data.</text>
</comment>
<evidence type="ECO:0000256" key="3">
    <source>
        <dbReference type="ARBA" id="ARBA00023242"/>
    </source>
</evidence>
<dbReference type="Pfam" id="PF25785">
    <property type="entry name" value="TPR"/>
    <property type="match status" value="1"/>
</dbReference>
<dbReference type="Proteomes" id="UP001161017">
    <property type="component" value="Unassembled WGS sequence"/>
</dbReference>
<dbReference type="GO" id="GO:0006406">
    <property type="term" value="P:mRNA export from nucleus"/>
    <property type="evidence" value="ECO:0007669"/>
    <property type="project" value="TreeGrafter"/>
</dbReference>
<dbReference type="EMBL" id="JAPUFD010000016">
    <property type="protein sequence ID" value="MDI1491972.1"/>
    <property type="molecule type" value="Genomic_DNA"/>
</dbReference>
<comment type="subcellular location">
    <subcellularLocation>
        <location evidence="1">Nucleus</location>
    </subcellularLocation>
</comment>
<feature type="compositionally biased region" description="Polar residues" evidence="5">
    <location>
        <begin position="1939"/>
        <end position="1969"/>
    </location>
</feature>
<evidence type="ECO:0000256" key="2">
    <source>
        <dbReference type="ARBA" id="ARBA00023054"/>
    </source>
</evidence>
<feature type="region of interest" description="Disordered" evidence="5">
    <location>
        <begin position="950"/>
        <end position="988"/>
    </location>
</feature>
<feature type="coiled-coil region" evidence="4">
    <location>
        <begin position="1185"/>
        <end position="1219"/>
    </location>
</feature>
<dbReference type="InterPro" id="IPR057974">
    <property type="entry name" value="NUA/TPR/MLP1-2-like_dom"/>
</dbReference>
<feature type="compositionally biased region" description="Polar residues" evidence="5">
    <location>
        <begin position="1914"/>
        <end position="1930"/>
    </location>
</feature>
<feature type="region of interest" description="Disordered" evidence="5">
    <location>
        <begin position="653"/>
        <end position="678"/>
    </location>
</feature>
<feature type="compositionally biased region" description="Polar residues" evidence="5">
    <location>
        <begin position="2036"/>
        <end position="2053"/>
    </location>
</feature>
<feature type="compositionally biased region" description="Gly residues" evidence="5">
    <location>
        <begin position="2014"/>
        <end position="2032"/>
    </location>
</feature>
<feature type="region of interest" description="Disordered" evidence="5">
    <location>
        <begin position="374"/>
        <end position="409"/>
    </location>
</feature>
<evidence type="ECO:0000259" key="7">
    <source>
        <dbReference type="Pfam" id="PF25481"/>
    </source>
</evidence>
<feature type="domain" description="Nucleoprotein TPR/MLP1-2" evidence="6">
    <location>
        <begin position="1089"/>
        <end position="1216"/>
    </location>
</feature>
<evidence type="ECO:0000259" key="6">
    <source>
        <dbReference type="Pfam" id="PF07926"/>
    </source>
</evidence>
<feature type="compositionally biased region" description="Polar residues" evidence="5">
    <location>
        <begin position="1605"/>
        <end position="1628"/>
    </location>
</feature>
<organism evidence="9 10">
    <name type="scientific">Ramalina farinacea</name>
    <dbReference type="NCBI Taxonomy" id="258253"/>
    <lineage>
        <taxon>Eukaryota</taxon>
        <taxon>Fungi</taxon>
        <taxon>Dikarya</taxon>
        <taxon>Ascomycota</taxon>
        <taxon>Pezizomycotina</taxon>
        <taxon>Lecanoromycetes</taxon>
        <taxon>OSLEUM clade</taxon>
        <taxon>Lecanoromycetidae</taxon>
        <taxon>Lecanorales</taxon>
        <taxon>Lecanorineae</taxon>
        <taxon>Ramalinaceae</taxon>
        <taxon>Ramalina</taxon>
    </lineage>
</organism>
<feature type="coiled-coil region" evidence="4">
    <location>
        <begin position="1260"/>
        <end position="1287"/>
    </location>
</feature>
<feature type="coiled-coil region" evidence="4">
    <location>
        <begin position="158"/>
        <end position="185"/>
    </location>
</feature>
<feature type="coiled-coil region" evidence="4">
    <location>
        <begin position="1807"/>
        <end position="1853"/>
    </location>
</feature>
<evidence type="ECO:0000256" key="1">
    <source>
        <dbReference type="ARBA" id="ARBA00004123"/>
    </source>
</evidence>
<evidence type="ECO:0000259" key="8">
    <source>
        <dbReference type="Pfam" id="PF25785"/>
    </source>
</evidence>
<dbReference type="Pfam" id="PF07926">
    <property type="entry name" value="TPR_MLP1_2"/>
    <property type="match status" value="1"/>
</dbReference>
<gene>
    <name evidence="9" type="primary">MLP1</name>
    <name evidence="9" type="ORF">OHK93_003183</name>
</gene>
<dbReference type="GO" id="GO:0006606">
    <property type="term" value="P:protein import into nucleus"/>
    <property type="evidence" value="ECO:0007669"/>
    <property type="project" value="InterPro"/>
</dbReference>
<name>A0AA43U116_9LECA</name>
<feature type="domain" description="NUA/TPR/MLP1-2-like" evidence="8">
    <location>
        <begin position="491"/>
        <end position="602"/>
    </location>
</feature>
<feature type="coiled-coil region" evidence="4">
    <location>
        <begin position="720"/>
        <end position="817"/>
    </location>
</feature>
<dbReference type="Gene3D" id="1.10.287.1490">
    <property type="match status" value="1"/>
</dbReference>
<proteinExistence type="predicted"/>
<feature type="compositionally biased region" description="Polar residues" evidence="5">
    <location>
        <begin position="972"/>
        <end position="985"/>
    </location>
</feature>
<feature type="compositionally biased region" description="Basic and acidic residues" evidence="5">
    <location>
        <begin position="1736"/>
        <end position="1746"/>
    </location>
</feature>